<dbReference type="Pfam" id="PF01063">
    <property type="entry name" value="Aminotran_4"/>
    <property type="match status" value="1"/>
</dbReference>
<evidence type="ECO:0000313" key="2">
    <source>
        <dbReference type="EMBL" id="OZG55857.1"/>
    </source>
</evidence>
<proteinExistence type="inferred from homology"/>
<gene>
    <name evidence="2" type="ORF">AEAE_0345</name>
</gene>
<keyword evidence="2" id="KW-0456">Lyase</keyword>
<dbReference type="OrthoDB" id="3199344at2"/>
<dbReference type="InterPro" id="IPR043132">
    <property type="entry name" value="BCAT-like_C"/>
</dbReference>
<dbReference type="Gene3D" id="3.30.470.10">
    <property type="match status" value="1"/>
</dbReference>
<dbReference type="AlphaFoldDB" id="A0A261F9L8"/>
<dbReference type="Proteomes" id="UP000228976">
    <property type="component" value="Unassembled WGS sequence"/>
</dbReference>
<sequence>MVAIQLARGVAAELFPGYGFPVSEEEKAAVHHLVMVDPDSYQSRVFDRAVMRGDGFFEAISVIDGKIPVSLDLHLARLEHNAKALDMPIPDEKAFHEACEELIAHYSGGHDDPMLRILISRGADPGTGVGRRHHPGMPSIWMYLDGEGEKHETTPLRMVSLSAGRDSRVAENSPWLMLGLKTLSYVVNMATARAAERMGYDDALFVTTDGYCLESPHANIVARFGDIWVTPDPVIGVLHGTSQRELFAYVRRLGKITRYQDLPVEELKKADEVYQTRGGWVIPVKSLDDTEFAVNTEFVKQANHAIHYEQEAQQAEWAHDNYQPTR</sequence>
<comment type="caution">
    <text evidence="2">The sequence shown here is derived from an EMBL/GenBank/DDBJ whole genome shotgun (WGS) entry which is preliminary data.</text>
</comment>
<dbReference type="InterPro" id="IPR036038">
    <property type="entry name" value="Aminotransferase-like"/>
</dbReference>
<dbReference type="InterPro" id="IPR050571">
    <property type="entry name" value="Class-IV_PLP-Dep_Aminotrnsfr"/>
</dbReference>
<name>A0A261F9L8_9BIFI</name>
<dbReference type="GO" id="GO:0016829">
    <property type="term" value="F:lyase activity"/>
    <property type="evidence" value="ECO:0007669"/>
    <property type="project" value="UniProtKB-KW"/>
</dbReference>
<dbReference type="Gene3D" id="3.20.10.10">
    <property type="entry name" value="D-amino Acid Aminotransferase, subunit A, domain 2"/>
    <property type="match status" value="1"/>
</dbReference>
<dbReference type="PANTHER" id="PTHR42743">
    <property type="entry name" value="AMINO-ACID AMINOTRANSFERASE"/>
    <property type="match status" value="1"/>
</dbReference>
<dbReference type="InterPro" id="IPR043131">
    <property type="entry name" value="BCAT-like_N"/>
</dbReference>
<dbReference type="EMBL" id="MWWU01000002">
    <property type="protein sequence ID" value="OZG55857.1"/>
    <property type="molecule type" value="Genomic_DNA"/>
</dbReference>
<dbReference type="GO" id="GO:0046394">
    <property type="term" value="P:carboxylic acid biosynthetic process"/>
    <property type="evidence" value="ECO:0007669"/>
    <property type="project" value="UniProtKB-ARBA"/>
</dbReference>
<accession>A0A261F9L8</accession>
<comment type="similarity">
    <text evidence="1">Belongs to the class-IV pyridoxal-phosphate-dependent aminotransferase family.</text>
</comment>
<reference evidence="2 3" key="1">
    <citation type="journal article" date="2017" name="BMC Genomics">
        <title>Comparative genomic and phylogenomic analyses of the Bifidobacteriaceae family.</title>
        <authorList>
            <person name="Lugli G.A."/>
            <person name="Milani C."/>
            <person name="Turroni F."/>
            <person name="Duranti S."/>
            <person name="Mancabelli L."/>
            <person name="Mangifesta M."/>
            <person name="Ferrario C."/>
            <person name="Modesto M."/>
            <person name="Mattarelli P."/>
            <person name="Jiri K."/>
            <person name="van Sinderen D."/>
            <person name="Ventura M."/>
        </authorList>
    </citation>
    <scope>NUCLEOTIDE SEQUENCE [LARGE SCALE GENOMIC DNA]</scope>
    <source>
        <strain evidence="2 3">LMG 21773</strain>
    </source>
</reference>
<protein>
    <submittedName>
        <fullName evidence="2">4-amino-4-deoxychorismate lyase</fullName>
    </submittedName>
</protein>
<dbReference type="GO" id="GO:0005829">
    <property type="term" value="C:cytosol"/>
    <property type="evidence" value="ECO:0007669"/>
    <property type="project" value="TreeGrafter"/>
</dbReference>
<evidence type="ECO:0000256" key="1">
    <source>
        <dbReference type="ARBA" id="ARBA00009320"/>
    </source>
</evidence>
<keyword evidence="3" id="KW-1185">Reference proteome</keyword>
<dbReference type="RefSeq" id="WP_094689462.1">
    <property type="nucleotide sequence ID" value="NZ_JACBYZ010000001.1"/>
</dbReference>
<organism evidence="2 3">
    <name type="scientific">Aeriscardovia aeriphila</name>
    <dbReference type="NCBI Taxonomy" id="218139"/>
    <lineage>
        <taxon>Bacteria</taxon>
        <taxon>Bacillati</taxon>
        <taxon>Actinomycetota</taxon>
        <taxon>Actinomycetes</taxon>
        <taxon>Bifidobacteriales</taxon>
        <taxon>Bifidobacteriaceae</taxon>
        <taxon>Aeriscardovia</taxon>
    </lineage>
</organism>
<dbReference type="SUPFAM" id="SSF56752">
    <property type="entry name" value="D-aminoacid aminotransferase-like PLP-dependent enzymes"/>
    <property type="match status" value="1"/>
</dbReference>
<dbReference type="PANTHER" id="PTHR42743:SF11">
    <property type="entry name" value="AMINODEOXYCHORISMATE LYASE"/>
    <property type="match status" value="1"/>
</dbReference>
<dbReference type="InterPro" id="IPR001544">
    <property type="entry name" value="Aminotrans_IV"/>
</dbReference>
<evidence type="ECO:0000313" key="3">
    <source>
        <dbReference type="Proteomes" id="UP000228976"/>
    </source>
</evidence>